<dbReference type="Gene3D" id="3.30.420.10">
    <property type="entry name" value="Ribonuclease H-like superfamily/Ribonuclease H"/>
    <property type="match status" value="1"/>
</dbReference>
<name>A0A4Y2ECR3_ARAVE</name>
<accession>A0A4Y2ECR3</accession>
<sequence>MDDEAQCHRVRLVVDWFLKLTMESVELASCSSFLNPIEGVWNALWSWVVARPRLPPTTRELETAILEMWERVLHYLSDNLVESKLFQYFVDLAVREKYKPYLYRIKF</sequence>
<dbReference type="OrthoDB" id="4843387at2759"/>
<dbReference type="AlphaFoldDB" id="A0A4Y2ECR3"/>
<reference evidence="1 2" key="1">
    <citation type="journal article" date="2019" name="Sci. Rep.">
        <title>Orb-weaving spider Araneus ventricosus genome elucidates the spidroin gene catalogue.</title>
        <authorList>
            <person name="Kono N."/>
            <person name="Nakamura H."/>
            <person name="Ohtoshi R."/>
            <person name="Moran D.A.P."/>
            <person name="Shinohara A."/>
            <person name="Yoshida Y."/>
            <person name="Fujiwara M."/>
            <person name="Mori M."/>
            <person name="Tomita M."/>
            <person name="Arakawa K."/>
        </authorList>
    </citation>
    <scope>NUCLEOTIDE SEQUENCE [LARGE SCALE GENOMIC DNA]</scope>
</reference>
<dbReference type="EMBL" id="BGPR01000573">
    <property type="protein sequence ID" value="GBM26930.1"/>
    <property type="molecule type" value="Genomic_DNA"/>
</dbReference>
<gene>
    <name evidence="1" type="ORF">AVEN_196877_1</name>
</gene>
<evidence type="ECO:0000313" key="1">
    <source>
        <dbReference type="EMBL" id="GBM26930.1"/>
    </source>
</evidence>
<comment type="caution">
    <text evidence="1">The sequence shown here is derived from an EMBL/GenBank/DDBJ whole genome shotgun (WGS) entry which is preliminary data.</text>
</comment>
<dbReference type="GO" id="GO:0003676">
    <property type="term" value="F:nucleic acid binding"/>
    <property type="evidence" value="ECO:0007669"/>
    <property type="project" value="InterPro"/>
</dbReference>
<dbReference type="Proteomes" id="UP000499080">
    <property type="component" value="Unassembled WGS sequence"/>
</dbReference>
<keyword evidence="2" id="KW-1185">Reference proteome</keyword>
<evidence type="ECO:0000313" key="2">
    <source>
        <dbReference type="Proteomes" id="UP000499080"/>
    </source>
</evidence>
<proteinExistence type="predicted"/>
<organism evidence="1 2">
    <name type="scientific">Araneus ventricosus</name>
    <name type="common">Orbweaver spider</name>
    <name type="synonym">Epeira ventricosa</name>
    <dbReference type="NCBI Taxonomy" id="182803"/>
    <lineage>
        <taxon>Eukaryota</taxon>
        <taxon>Metazoa</taxon>
        <taxon>Ecdysozoa</taxon>
        <taxon>Arthropoda</taxon>
        <taxon>Chelicerata</taxon>
        <taxon>Arachnida</taxon>
        <taxon>Araneae</taxon>
        <taxon>Araneomorphae</taxon>
        <taxon>Entelegynae</taxon>
        <taxon>Araneoidea</taxon>
        <taxon>Araneidae</taxon>
        <taxon>Araneus</taxon>
    </lineage>
</organism>
<dbReference type="InterPro" id="IPR036397">
    <property type="entry name" value="RNaseH_sf"/>
</dbReference>
<protein>
    <recommendedName>
        <fullName evidence="3">Tc1-like transposase DDE domain-containing protein</fullName>
    </recommendedName>
</protein>
<evidence type="ECO:0008006" key="3">
    <source>
        <dbReference type="Google" id="ProtNLM"/>
    </source>
</evidence>